<gene>
    <name evidence="2" type="ORF">CEUSTIGMA_g3052.t1</name>
</gene>
<feature type="transmembrane region" description="Helical" evidence="1">
    <location>
        <begin position="149"/>
        <end position="168"/>
    </location>
</feature>
<name>A0A250WXN4_9CHLO</name>
<keyword evidence="1" id="KW-0472">Membrane</keyword>
<keyword evidence="1" id="KW-0812">Transmembrane</keyword>
<feature type="transmembrane region" description="Helical" evidence="1">
    <location>
        <begin position="205"/>
        <end position="222"/>
    </location>
</feature>
<organism evidence="2 3">
    <name type="scientific">Chlamydomonas eustigma</name>
    <dbReference type="NCBI Taxonomy" id="1157962"/>
    <lineage>
        <taxon>Eukaryota</taxon>
        <taxon>Viridiplantae</taxon>
        <taxon>Chlorophyta</taxon>
        <taxon>core chlorophytes</taxon>
        <taxon>Chlorophyceae</taxon>
        <taxon>CS clade</taxon>
        <taxon>Chlamydomonadales</taxon>
        <taxon>Chlamydomonadaceae</taxon>
        <taxon>Chlamydomonas</taxon>
    </lineage>
</organism>
<dbReference type="AlphaFoldDB" id="A0A250WXN4"/>
<evidence type="ECO:0000256" key="1">
    <source>
        <dbReference type="SAM" id="Phobius"/>
    </source>
</evidence>
<dbReference type="EMBL" id="BEGY01000013">
    <property type="protein sequence ID" value="GAX75608.1"/>
    <property type="molecule type" value="Genomic_DNA"/>
</dbReference>
<feature type="transmembrane region" description="Helical" evidence="1">
    <location>
        <begin position="116"/>
        <end position="137"/>
    </location>
</feature>
<dbReference type="Proteomes" id="UP000232323">
    <property type="component" value="Unassembled WGS sequence"/>
</dbReference>
<evidence type="ECO:0000313" key="3">
    <source>
        <dbReference type="Proteomes" id="UP000232323"/>
    </source>
</evidence>
<sequence length="242" mass="26847">MDEEARTWLTNTSQPLPQLPGEIWQMIYYKILFQLRDSVQLNNMPGVTMLTGRGLQDAACLSCASRGLRHAYQQVLTADISLSLQVEERIRSSAERRRIVRRQTLSQHGACFKHEVVSQCASCLLVMAVLAAVAPLVCSSHQQYIPQMLILMAYMAAQLMLHSTVAAASYYTSASLGTSAAVVGGMLILGLIMSSANLFNSKMQVLFGISAFCSWILGSMEWRSVVNSLRSRSSRRKKNCYL</sequence>
<feature type="transmembrane region" description="Helical" evidence="1">
    <location>
        <begin position="174"/>
        <end position="193"/>
    </location>
</feature>
<keyword evidence="3" id="KW-1185">Reference proteome</keyword>
<protein>
    <submittedName>
        <fullName evidence="2">Uncharacterized protein</fullName>
    </submittedName>
</protein>
<reference evidence="2 3" key="1">
    <citation type="submission" date="2017-08" db="EMBL/GenBank/DDBJ databases">
        <title>Acidophilic green algal genome provides insights into adaptation to an acidic environment.</title>
        <authorList>
            <person name="Hirooka S."/>
            <person name="Hirose Y."/>
            <person name="Kanesaki Y."/>
            <person name="Higuchi S."/>
            <person name="Fujiwara T."/>
            <person name="Onuma R."/>
            <person name="Era A."/>
            <person name="Ohbayashi R."/>
            <person name="Uzuka A."/>
            <person name="Nozaki H."/>
            <person name="Yoshikawa H."/>
            <person name="Miyagishima S.Y."/>
        </authorList>
    </citation>
    <scope>NUCLEOTIDE SEQUENCE [LARGE SCALE GENOMIC DNA]</scope>
    <source>
        <strain evidence="2 3">NIES-2499</strain>
    </source>
</reference>
<keyword evidence="1" id="KW-1133">Transmembrane helix</keyword>
<comment type="caution">
    <text evidence="2">The sequence shown here is derived from an EMBL/GenBank/DDBJ whole genome shotgun (WGS) entry which is preliminary data.</text>
</comment>
<accession>A0A250WXN4</accession>
<evidence type="ECO:0000313" key="2">
    <source>
        <dbReference type="EMBL" id="GAX75608.1"/>
    </source>
</evidence>
<proteinExistence type="predicted"/>